<gene>
    <name evidence="7" type="ORF">CR159_06960</name>
</gene>
<dbReference type="RefSeq" id="WP_102073278.1">
    <property type="nucleotide sequence ID" value="NZ_PDNW01000004.1"/>
</dbReference>
<reference evidence="7 8" key="1">
    <citation type="submission" date="2017-10" db="EMBL/GenBank/DDBJ databases">
        <title>Two draft genome sequences of Pusillimonas sp. strains isolated from a nitrate- and radionuclide-contaminated groundwater in Russia.</title>
        <authorList>
            <person name="Grouzdev D.S."/>
            <person name="Tourova T.P."/>
            <person name="Goeva M.A."/>
            <person name="Babich T.L."/>
            <person name="Sokolova D.S."/>
            <person name="Abdullin R."/>
            <person name="Poltaraus A.B."/>
            <person name="Toshchakov S.V."/>
            <person name="Nazina T.N."/>
        </authorList>
    </citation>
    <scope>NUCLEOTIDE SEQUENCE [LARGE SCALE GENOMIC DNA]</scope>
    <source>
        <strain evidence="7 8">JR1/69-3-13</strain>
    </source>
</reference>
<dbReference type="GO" id="GO:0003714">
    <property type="term" value="F:transcription corepressor activity"/>
    <property type="evidence" value="ECO:0007669"/>
    <property type="project" value="InterPro"/>
</dbReference>
<evidence type="ECO:0000259" key="6">
    <source>
        <dbReference type="Pfam" id="PF02826"/>
    </source>
</evidence>
<keyword evidence="8" id="KW-1185">Reference proteome</keyword>
<protein>
    <submittedName>
        <fullName evidence="7">Hydroxyacid dehydrogenase</fullName>
    </submittedName>
</protein>
<evidence type="ECO:0000313" key="8">
    <source>
        <dbReference type="Proteomes" id="UP000234190"/>
    </source>
</evidence>
<dbReference type="InterPro" id="IPR043322">
    <property type="entry name" value="CtBP"/>
</dbReference>
<dbReference type="PROSITE" id="PS00670">
    <property type="entry name" value="D_2_HYDROXYACID_DH_2"/>
    <property type="match status" value="1"/>
</dbReference>
<dbReference type="AlphaFoldDB" id="A0A2N4U6T7"/>
<dbReference type="InterPro" id="IPR029753">
    <property type="entry name" value="D-isomer_DH_CS"/>
</dbReference>
<feature type="domain" description="D-isomer specific 2-hydroxyacid dehydrogenase catalytic" evidence="5">
    <location>
        <begin position="5"/>
        <end position="316"/>
    </location>
</feature>
<dbReference type="GO" id="GO:0016616">
    <property type="term" value="F:oxidoreductase activity, acting on the CH-OH group of donors, NAD or NADP as acceptor"/>
    <property type="evidence" value="ECO:0007669"/>
    <property type="project" value="InterPro"/>
</dbReference>
<dbReference type="PANTHER" id="PTHR43761">
    <property type="entry name" value="D-ISOMER SPECIFIC 2-HYDROXYACID DEHYDROGENASE FAMILY PROTEIN (AFU_ORTHOLOGUE AFUA_1G13630)"/>
    <property type="match status" value="1"/>
</dbReference>
<evidence type="ECO:0000256" key="2">
    <source>
        <dbReference type="ARBA" id="ARBA00023002"/>
    </source>
</evidence>
<evidence type="ECO:0000313" key="7">
    <source>
        <dbReference type="EMBL" id="PLC50731.1"/>
    </source>
</evidence>
<accession>A0A2N4U6T7</accession>
<proteinExistence type="inferred from homology"/>
<comment type="similarity">
    <text evidence="1 4">Belongs to the D-isomer specific 2-hydroxyacid dehydrogenase family.</text>
</comment>
<dbReference type="Pfam" id="PF00389">
    <property type="entry name" value="2-Hacid_dh"/>
    <property type="match status" value="1"/>
</dbReference>
<dbReference type="InterPro" id="IPR006140">
    <property type="entry name" value="D-isomer_DH_NAD-bd"/>
</dbReference>
<dbReference type="InterPro" id="IPR036291">
    <property type="entry name" value="NAD(P)-bd_dom_sf"/>
</dbReference>
<evidence type="ECO:0000256" key="4">
    <source>
        <dbReference type="RuleBase" id="RU003719"/>
    </source>
</evidence>
<keyword evidence="3" id="KW-0520">NAD</keyword>
<dbReference type="InterPro" id="IPR006139">
    <property type="entry name" value="D-isomer_2_OHA_DH_cat_dom"/>
</dbReference>
<dbReference type="CDD" id="cd05299">
    <property type="entry name" value="CtBP_dh"/>
    <property type="match status" value="1"/>
</dbReference>
<name>A0A2N4U6T7_9BURK</name>
<organism evidence="7 8">
    <name type="scientific">Pollutimonas subterranea</name>
    <dbReference type="NCBI Taxonomy" id="2045210"/>
    <lineage>
        <taxon>Bacteria</taxon>
        <taxon>Pseudomonadati</taxon>
        <taxon>Pseudomonadota</taxon>
        <taxon>Betaproteobacteria</taxon>
        <taxon>Burkholderiales</taxon>
        <taxon>Alcaligenaceae</taxon>
        <taxon>Pollutimonas</taxon>
    </lineage>
</organism>
<comment type="caution">
    <text evidence="7">The sequence shown here is derived from an EMBL/GenBank/DDBJ whole genome shotgun (WGS) entry which is preliminary data.</text>
</comment>
<evidence type="ECO:0000259" key="5">
    <source>
        <dbReference type="Pfam" id="PF00389"/>
    </source>
</evidence>
<dbReference type="Proteomes" id="UP000234190">
    <property type="component" value="Unassembled WGS sequence"/>
</dbReference>
<dbReference type="EMBL" id="PDNW01000004">
    <property type="protein sequence ID" value="PLC50731.1"/>
    <property type="molecule type" value="Genomic_DNA"/>
</dbReference>
<dbReference type="Gene3D" id="3.40.50.720">
    <property type="entry name" value="NAD(P)-binding Rossmann-like Domain"/>
    <property type="match status" value="2"/>
</dbReference>
<dbReference type="GO" id="GO:0051287">
    <property type="term" value="F:NAD binding"/>
    <property type="evidence" value="ECO:0007669"/>
    <property type="project" value="InterPro"/>
</dbReference>
<dbReference type="Pfam" id="PF02826">
    <property type="entry name" value="2-Hacid_dh_C"/>
    <property type="match status" value="1"/>
</dbReference>
<keyword evidence="2 4" id="KW-0560">Oxidoreductase</keyword>
<dbReference type="SUPFAM" id="SSF51735">
    <property type="entry name" value="NAD(P)-binding Rossmann-fold domains"/>
    <property type="match status" value="1"/>
</dbReference>
<dbReference type="PANTHER" id="PTHR43761:SF1">
    <property type="entry name" value="D-ISOMER SPECIFIC 2-HYDROXYACID DEHYDROGENASE CATALYTIC DOMAIN-CONTAINING PROTEIN-RELATED"/>
    <property type="match status" value="1"/>
</dbReference>
<sequence length="319" mass="34709">MKPKVVITDSVSADLSIELAMLDGHADVIYGQGKAPEELQELLRDADAVLNCYTRLSEDMVNGMQKCKIIARSGIGVDTVPVGLATQKGIKVTNVPDYCIDEVADHTLALMLALRRGIDQGATQARQGLWNLKGLTPIHRNAGCKLGLIGFGNIAQAVAKRARTFKFEIIVYDPFLSADAARAHEVKQVALEELLSQADVLSLHVPLNEHTQHMIGDAALRQIKPGAIVINTARGGLIDTKALLKALDEGRIAGAALDVLEQEPPQDLQAISRTRNLMLTPHAAFYSVESEEELRTKSVAEIVRVLNGEEPKYWVNKKA</sequence>
<dbReference type="SUPFAM" id="SSF52283">
    <property type="entry name" value="Formate/glycerate dehydrogenase catalytic domain-like"/>
    <property type="match status" value="1"/>
</dbReference>
<evidence type="ECO:0000256" key="3">
    <source>
        <dbReference type="ARBA" id="ARBA00023027"/>
    </source>
</evidence>
<evidence type="ECO:0000256" key="1">
    <source>
        <dbReference type="ARBA" id="ARBA00005854"/>
    </source>
</evidence>
<dbReference type="OrthoDB" id="9805416at2"/>
<dbReference type="InterPro" id="IPR050418">
    <property type="entry name" value="D-iso_2-hydroxyacid_DH_PdxB"/>
</dbReference>
<dbReference type="FunFam" id="3.40.50.720:FF:000203">
    <property type="entry name" value="D-3-phosphoglycerate dehydrogenase (SerA)"/>
    <property type="match status" value="1"/>
</dbReference>
<feature type="domain" description="D-isomer specific 2-hydroxyacid dehydrogenase NAD-binding" evidence="6">
    <location>
        <begin position="108"/>
        <end position="284"/>
    </location>
</feature>